<evidence type="ECO:0000313" key="2">
    <source>
        <dbReference type="EMBL" id="MXV17668.1"/>
    </source>
</evidence>
<feature type="domain" description="FAS1" evidence="1">
    <location>
        <begin position="1"/>
        <end position="179"/>
    </location>
</feature>
<gene>
    <name evidence="2" type="ORF">GS398_20370</name>
</gene>
<dbReference type="InterPro" id="IPR050904">
    <property type="entry name" value="Adhesion/Biosynth-related"/>
</dbReference>
<proteinExistence type="predicted"/>
<name>A0A7K1Y3I2_9SPHI</name>
<feature type="domain" description="FAS1" evidence="1">
    <location>
        <begin position="520"/>
        <end position="698"/>
    </location>
</feature>
<dbReference type="SMART" id="SM00554">
    <property type="entry name" value="FAS1"/>
    <property type="match status" value="4"/>
</dbReference>
<protein>
    <recommendedName>
        <fullName evidence="1">FAS1 domain-containing protein</fullName>
    </recommendedName>
</protein>
<dbReference type="PANTHER" id="PTHR10900">
    <property type="entry name" value="PERIOSTIN-RELATED"/>
    <property type="match status" value="1"/>
</dbReference>
<dbReference type="SUPFAM" id="SSF82153">
    <property type="entry name" value="FAS1 domain"/>
    <property type="match status" value="3"/>
</dbReference>
<dbReference type="Gene3D" id="2.30.180.10">
    <property type="entry name" value="FAS1 domain"/>
    <property type="match status" value="3"/>
</dbReference>
<dbReference type="PROSITE" id="PS50213">
    <property type="entry name" value="FAS1"/>
    <property type="match status" value="3"/>
</dbReference>
<dbReference type="PANTHER" id="PTHR10900:SF77">
    <property type="entry name" value="FI19380P1"/>
    <property type="match status" value="1"/>
</dbReference>
<dbReference type="RefSeq" id="WP_160908655.1">
    <property type="nucleotide sequence ID" value="NZ_WVHS01000005.1"/>
</dbReference>
<evidence type="ECO:0000259" key="1">
    <source>
        <dbReference type="PROSITE" id="PS50213"/>
    </source>
</evidence>
<dbReference type="EMBL" id="WVHS01000005">
    <property type="protein sequence ID" value="MXV17668.1"/>
    <property type="molecule type" value="Genomic_DNA"/>
</dbReference>
<dbReference type="AlphaFoldDB" id="A0A7K1Y3I2"/>
<feature type="domain" description="FAS1" evidence="1">
    <location>
        <begin position="338"/>
        <end position="506"/>
    </location>
</feature>
<dbReference type="Proteomes" id="UP000451233">
    <property type="component" value="Unassembled WGS sequence"/>
</dbReference>
<reference evidence="2 3" key="1">
    <citation type="submission" date="2019-11" db="EMBL/GenBank/DDBJ databases">
        <title>Pedobacter sp. HMF7056 Genome sequencing and assembly.</title>
        <authorList>
            <person name="Kang H."/>
            <person name="Kim H."/>
            <person name="Joh K."/>
        </authorList>
    </citation>
    <scope>NUCLEOTIDE SEQUENCE [LARGE SCALE GENOMIC DNA]</scope>
    <source>
        <strain evidence="2 3">HMF7056</strain>
    </source>
</reference>
<accession>A0A7K1Y3I2</accession>
<organism evidence="2 3">
    <name type="scientific">Hufsiella ginkgonis</name>
    <dbReference type="NCBI Taxonomy" id="2695274"/>
    <lineage>
        <taxon>Bacteria</taxon>
        <taxon>Pseudomonadati</taxon>
        <taxon>Bacteroidota</taxon>
        <taxon>Sphingobacteriia</taxon>
        <taxon>Sphingobacteriales</taxon>
        <taxon>Sphingobacteriaceae</taxon>
        <taxon>Hufsiella</taxon>
    </lineage>
</organism>
<keyword evidence="3" id="KW-1185">Reference proteome</keyword>
<dbReference type="GO" id="GO:0005615">
    <property type="term" value="C:extracellular space"/>
    <property type="evidence" value="ECO:0007669"/>
    <property type="project" value="TreeGrafter"/>
</dbReference>
<evidence type="ECO:0000313" key="3">
    <source>
        <dbReference type="Proteomes" id="UP000451233"/>
    </source>
</evidence>
<dbReference type="InterPro" id="IPR036378">
    <property type="entry name" value="FAS1_dom_sf"/>
</dbReference>
<dbReference type="InterPro" id="IPR000782">
    <property type="entry name" value="FAS1_domain"/>
</dbReference>
<sequence length="702" mass="77226">MASEPTLSTFVSAIDKVPGLKDELNSSGLFTVMAPSNDAFTKYFTAHAKYKKIDDIPVKELTQMVKYHILKWMLFQGNFIKPSSDPTINVDIYKYETRAVASYYDAAAKKGVYYPSKMIQVYTPRFFSYYGVTSQDYTDVYGTGSAVNAQTQMNVMSSSVVQKDIASGNGVIHVIDRVLELVNNIAQELENNAEYEDYNRIMKRRFLSYTYNQAGTRAQGNNGDVNGDGLVDSLFNRTYTTDANLDNENPLSGTKSLSLTGFIPSKTAFKNYYETRLMPNFYGIEDSIPTHTLQLLYKGHLASTMDWPSKIDKGQSVSELGDKITLARSDIKGIKMTSNGILYTLNKVIEPKSFTTVPGPSFFSPQYWYLAEALIRTNLLGLLSSGDAKFTLLAPTNAAFAARGIYWIEKPIAGAPGFFRKPNGLETPVAISELTTLLGNHIIMNTSLSISDMNSPVEKFYPTQNGTFISIVNGKISGTERDSLVSVVNPNVSQSNGFFQGINKIIYYPGTLYEQINGATSDPNAALQTNPQYRKFKELMVASGINVADFANTASTTLPLAPITASTQNRKFTLFVPSNEAITAAQNAGKLPKTGAVTPNTTLTDAIRLQLYNYVSSFFATDTQIFTDGKTTGTFPSRKVLTATPLTYYPLTVSYNGTTLQVTSRAGEVATVDKTQPALYPQNKFAKDGVIHVINNAFTSQF</sequence>
<comment type="caution">
    <text evidence="2">The sequence shown here is derived from an EMBL/GenBank/DDBJ whole genome shotgun (WGS) entry which is preliminary data.</text>
</comment>
<dbReference type="Pfam" id="PF02469">
    <property type="entry name" value="Fasciclin"/>
    <property type="match status" value="3"/>
</dbReference>